<evidence type="ECO:0000313" key="3">
    <source>
        <dbReference type="Proteomes" id="UP000782519"/>
    </source>
</evidence>
<proteinExistence type="predicted"/>
<dbReference type="Gene3D" id="1.20.120.520">
    <property type="entry name" value="nmb1532 protein domain like"/>
    <property type="match status" value="1"/>
</dbReference>
<dbReference type="EMBL" id="JACRJB010000039">
    <property type="protein sequence ID" value="MBI5130579.1"/>
    <property type="molecule type" value="Genomic_DNA"/>
</dbReference>
<dbReference type="InterPro" id="IPR012312">
    <property type="entry name" value="Hemerythrin-like"/>
</dbReference>
<evidence type="ECO:0000313" key="2">
    <source>
        <dbReference type="EMBL" id="MBI5130579.1"/>
    </source>
</evidence>
<dbReference type="Proteomes" id="UP000782519">
    <property type="component" value="Unassembled WGS sequence"/>
</dbReference>
<feature type="domain" description="Hemerythrin-like" evidence="1">
    <location>
        <begin position="6"/>
        <end position="143"/>
    </location>
</feature>
<gene>
    <name evidence="2" type="ORF">HZA66_14155</name>
</gene>
<dbReference type="Pfam" id="PF01814">
    <property type="entry name" value="Hemerythrin"/>
    <property type="match status" value="1"/>
</dbReference>
<sequence length="170" mass="19063">MFANRISRTLHDEHCATIALMERLEGAITRRQPISTTDPASAQLLHDLASAIEADTLRHFDFEETELFTLFETVGDQLIGDHLTEEHGFMRPLGDRLARLARDAAANGFDAAGWKEFSRAGAEMVQRMVVHVQKEEMALLPLLDQALDAATEARLYQAYIGTTQRDDRPV</sequence>
<comment type="caution">
    <text evidence="2">The sequence shown here is derived from an EMBL/GenBank/DDBJ whole genome shotgun (WGS) entry which is preliminary data.</text>
</comment>
<organism evidence="2 3">
    <name type="scientific">Rhodopseudomonas palustris</name>
    <dbReference type="NCBI Taxonomy" id="1076"/>
    <lineage>
        <taxon>Bacteria</taxon>
        <taxon>Pseudomonadati</taxon>
        <taxon>Pseudomonadota</taxon>
        <taxon>Alphaproteobacteria</taxon>
        <taxon>Hyphomicrobiales</taxon>
        <taxon>Nitrobacteraceae</taxon>
        <taxon>Rhodopseudomonas</taxon>
    </lineage>
</organism>
<accession>A0A933VV57</accession>
<dbReference type="AlphaFoldDB" id="A0A933VV57"/>
<name>A0A933VV57_RHOPL</name>
<evidence type="ECO:0000259" key="1">
    <source>
        <dbReference type="Pfam" id="PF01814"/>
    </source>
</evidence>
<protein>
    <submittedName>
        <fullName evidence="2">Hemerythrin domain-containing protein</fullName>
    </submittedName>
</protein>
<reference evidence="2" key="1">
    <citation type="submission" date="2020-07" db="EMBL/GenBank/DDBJ databases">
        <title>Huge and variable diversity of episymbiotic CPR bacteria and DPANN archaea in groundwater ecosystems.</title>
        <authorList>
            <person name="He C.Y."/>
            <person name="Keren R."/>
            <person name="Whittaker M."/>
            <person name="Farag I.F."/>
            <person name="Doudna J."/>
            <person name="Cate J.H.D."/>
            <person name="Banfield J.F."/>
        </authorList>
    </citation>
    <scope>NUCLEOTIDE SEQUENCE</scope>
    <source>
        <strain evidence="2">NC_groundwater_1818_Pr3_B-0.1um_66_35</strain>
    </source>
</reference>